<accession>A0A4Y2L0T6</accession>
<dbReference type="PANTHER" id="PTHR47331:SF1">
    <property type="entry name" value="GAG-LIKE PROTEIN"/>
    <property type="match status" value="1"/>
</dbReference>
<evidence type="ECO:0000313" key="1">
    <source>
        <dbReference type="EMBL" id="GBN08009.1"/>
    </source>
</evidence>
<protein>
    <submittedName>
        <fullName evidence="1">Uncharacterized protein</fullName>
    </submittedName>
</protein>
<dbReference type="Pfam" id="PF05380">
    <property type="entry name" value="Peptidase_A17"/>
    <property type="match status" value="1"/>
</dbReference>
<dbReference type="EMBL" id="BGPR01116773">
    <property type="protein sequence ID" value="GBN08009.1"/>
    <property type="molecule type" value="Genomic_DNA"/>
</dbReference>
<dbReference type="InterPro" id="IPR008042">
    <property type="entry name" value="Retrotrans_Pao"/>
</dbReference>
<dbReference type="AlphaFoldDB" id="A0A4Y2L0T6"/>
<organism evidence="1 2">
    <name type="scientific">Araneus ventricosus</name>
    <name type="common">Orbweaver spider</name>
    <name type="synonym">Epeira ventricosa</name>
    <dbReference type="NCBI Taxonomy" id="182803"/>
    <lineage>
        <taxon>Eukaryota</taxon>
        <taxon>Metazoa</taxon>
        <taxon>Ecdysozoa</taxon>
        <taxon>Arthropoda</taxon>
        <taxon>Chelicerata</taxon>
        <taxon>Arachnida</taxon>
        <taxon>Araneae</taxon>
        <taxon>Araneomorphae</taxon>
        <taxon>Entelegynae</taxon>
        <taxon>Araneoidea</taxon>
        <taxon>Araneidae</taxon>
        <taxon>Araneus</taxon>
    </lineage>
</organism>
<proteinExistence type="predicted"/>
<reference evidence="1 2" key="1">
    <citation type="journal article" date="2019" name="Sci. Rep.">
        <title>Orb-weaving spider Araneus ventricosus genome elucidates the spidroin gene catalogue.</title>
        <authorList>
            <person name="Kono N."/>
            <person name="Nakamura H."/>
            <person name="Ohtoshi R."/>
            <person name="Moran D.A.P."/>
            <person name="Shinohara A."/>
            <person name="Yoshida Y."/>
            <person name="Fujiwara M."/>
            <person name="Mori M."/>
            <person name="Tomita M."/>
            <person name="Arakawa K."/>
        </authorList>
    </citation>
    <scope>NUCLEOTIDE SEQUENCE [LARGE SCALE GENOMIC DNA]</scope>
</reference>
<keyword evidence="2" id="KW-1185">Reference proteome</keyword>
<name>A0A4Y2L0T6_ARAVE</name>
<gene>
    <name evidence="1" type="ORF">AVEN_215210_1</name>
</gene>
<sequence length="105" mass="11901">MVLALIHFYVMPVNLHTQQQFSFAFECADVVQVNLSAAKSRVAPVKTIAIPRLELLAATVGARLCRSVLSALQWDNAKQHCWTDSTTVLGWIQREELWSVTEFKR</sequence>
<comment type="caution">
    <text evidence="1">The sequence shown here is derived from an EMBL/GenBank/DDBJ whole genome shotgun (WGS) entry which is preliminary data.</text>
</comment>
<dbReference type="Proteomes" id="UP000499080">
    <property type="component" value="Unassembled WGS sequence"/>
</dbReference>
<dbReference type="OrthoDB" id="6428063at2759"/>
<evidence type="ECO:0000313" key="2">
    <source>
        <dbReference type="Proteomes" id="UP000499080"/>
    </source>
</evidence>
<dbReference type="PANTHER" id="PTHR47331">
    <property type="entry name" value="PHD-TYPE DOMAIN-CONTAINING PROTEIN"/>
    <property type="match status" value="1"/>
</dbReference>